<keyword evidence="2" id="KW-0456">Lyase</keyword>
<sequence>MPVNISALTLSVPAPASPTDPEAVLVSGAEALAKYPDFVAALPDGSVRLFAPTKAATTESVKRTRCEWRENEYWTLDSAPDHWSKQEMMLTKINSAGRVVIAQAHVKNSNRPLLKVFWDKGDVIMGYRLVFNQKDPENVTLLSGVKLNQKFEVVVHLSSSGALTVRPSINGKGKASVELQLDPSWTKQKLVFHGGIYNQIDYDAHTPVDEGTISIIDRLTLAHE</sequence>
<dbReference type="AlphaFoldDB" id="A0A553H1M3"/>
<reference evidence="2 3" key="1">
    <citation type="submission" date="2019-07" db="EMBL/GenBank/DDBJ databases">
        <title>Pseudomonas mangiferae sp. nov., isolated from bark of mango tree in Thailand.</title>
        <authorList>
            <person name="Srisuk N."/>
            <person name="Anurat P."/>
        </authorList>
    </citation>
    <scope>NUCLEOTIDE SEQUENCE [LARGE SCALE GENOMIC DNA]</scope>
    <source>
        <strain evidence="2 3">DMKU_BBB3-04</strain>
    </source>
</reference>
<dbReference type="Gene3D" id="2.60.120.200">
    <property type="match status" value="1"/>
</dbReference>
<dbReference type="Proteomes" id="UP000315235">
    <property type="component" value="Unassembled WGS sequence"/>
</dbReference>
<keyword evidence="3" id="KW-1185">Reference proteome</keyword>
<dbReference type="OrthoDB" id="5523885at2"/>
<dbReference type="RefSeq" id="WP_143487750.1">
    <property type="nucleotide sequence ID" value="NZ_VJOY01000004.1"/>
</dbReference>
<dbReference type="InterPro" id="IPR014895">
    <property type="entry name" value="Alginate_lyase_2"/>
</dbReference>
<evidence type="ECO:0000259" key="1">
    <source>
        <dbReference type="Pfam" id="PF08787"/>
    </source>
</evidence>
<feature type="domain" description="Alginate lyase 2" evidence="1">
    <location>
        <begin position="3"/>
        <end position="223"/>
    </location>
</feature>
<dbReference type="EMBL" id="VJOY01000004">
    <property type="protein sequence ID" value="TRX75658.1"/>
    <property type="molecule type" value="Genomic_DNA"/>
</dbReference>
<dbReference type="InterPro" id="IPR013320">
    <property type="entry name" value="ConA-like_dom_sf"/>
</dbReference>
<evidence type="ECO:0000313" key="2">
    <source>
        <dbReference type="EMBL" id="TRX75658.1"/>
    </source>
</evidence>
<accession>A0A553H1M3</accession>
<dbReference type="GO" id="GO:0016829">
    <property type="term" value="F:lyase activity"/>
    <property type="evidence" value="ECO:0007669"/>
    <property type="project" value="UniProtKB-KW"/>
</dbReference>
<name>A0A553H1M3_9PSED</name>
<gene>
    <name evidence="2" type="ORF">FM069_07920</name>
</gene>
<evidence type="ECO:0000313" key="3">
    <source>
        <dbReference type="Proteomes" id="UP000315235"/>
    </source>
</evidence>
<organism evidence="2 3">
    <name type="scientific">Pseudomonas mangiferae</name>
    <dbReference type="NCBI Taxonomy" id="2593654"/>
    <lineage>
        <taxon>Bacteria</taxon>
        <taxon>Pseudomonadati</taxon>
        <taxon>Pseudomonadota</taxon>
        <taxon>Gammaproteobacteria</taxon>
        <taxon>Pseudomonadales</taxon>
        <taxon>Pseudomonadaceae</taxon>
        <taxon>Pseudomonas</taxon>
    </lineage>
</organism>
<proteinExistence type="predicted"/>
<protein>
    <submittedName>
        <fullName evidence="2">Polysaccharide lyase family 7 protein</fullName>
    </submittedName>
</protein>
<comment type="caution">
    <text evidence="2">The sequence shown here is derived from an EMBL/GenBank/DDBJ whole genome shotgun (WGS) entry which is preliminary data.</text>
</comment>
<dbReference type="Pfam" id="PF08787">
    <property type="entry name" value="Alginate_lyase2"/>
    <property type="match status" value="1"/>
</dbReference>
<dbReference type="SUPFAM" id="SSF49899">
    <property type="entry name" value="Concanavalin A-like lectins/glucanases"/>
    <property type="match status" value="1"/>
</dbReference>